<evidence type="ECO:0000256" key="1">
    <source>
        <dbReference type="ARBA" id="ARBA00022679"/>
    </source>
</evidence>
<gene>
    <name evidence="5" type="ORF">KC19_7G150400</name>
</gene>
<keyword evidence="6" id="KW-1185">Reference proteome</keyword>
<name>A0A8T0HB76_CERPU</name>
<comment type="caution">
    <text evidence="5">The sequence shown here is derived from an EMBL/GenBank/DDBJ whole genome shotgun (WGS) entry which is preliminary data.</text>
</comment>
<dbReference type="SUPFAM" id="SSF53613">
    <property type="entry name" value="Ribokinase-like"/>
    <property type="match status" value="1"/>
</dbReference>
<evidence type="ECO:0000256" key="3">
    <source>
        <dbReference type="ARBA" id="ARBA00022777"/>
    </source>
</evidence>
<keyword evidence="3" id="KW-0418">Kinase</keyword>
<proteinExistence type="predicted"/>
<dbReference type="GO" id="GO:0005737">
    <property type="term" value="C:cytoplasm"/>
    <property type="evidence" value="ECO:0007669"/>
    <property type="project" value="TreeGrafter"/>
</dbReference>
<dbReference type="Proteomes" id="UP000822688">
    <property type="component" value="Chromosome 7"/>
</dbReference>
<evidence type="ECO:0000259" key="4">
    <source>
        <dbReference type="Pfam" id="PF00294"/>
    </source>
</evidence>
<sequence>MEGAQRRMGTIARHLSDSTSLHALAYEHSQHNRKPGDKVPVVIGGMVLDIQATPTGGRLLRGSTTPGEVTFVRGGVARNVAENMALLGARPFLISVIGDDVAGESMLNHWKSLGLSVEGIRRCTGITTPVVSAVFDKQGELAAAVADTYAIEERLTSEWIKKFEDIIKRAPIVMLDANLLPPAMEAACSLAKEANVPIFFEPVSVAKSVRASKFLNLITYTSPNEAELVAMAESLLQDRKLEKRLLDHEVPAEKNLKEPAASLWRMRHSIRALLDTGLDYIILTMGSHGAVLCSLSSTNPQNFRTVQKNSPSRNIENDSGISFLHFPALPASISNLSGAGDCLVAGTMVALSSGADVSSALAYGVSASKWAVESDSNVSPNLDQHLVSGKLFLMLNLRCLALSEAFISMMKGWL</sequence>
<evidence type="ECO:0000313" key="5">
    <source>
        <dbReference type="EMBL" id="KAG0567638.1"/>
    </source>
</evidence>
<dbReference type="GO" id="GO:0004730">
    <property type="term" value="F:pseudouridylate synthase activity"/>
    <property type="evidence" value="ECO:0007669"/>
    <property type="project" value="TreeGrafter"/>
</dbReference>
<dbReference type="GO" id="GO:0046872">
    <property type="term" value="F:metal ion binding"/>
    <property type="evidence" value="ECO:0007669"/>
    <property type="project" value="UniProtKB-KW"/>
</dbReference>
<evidence type="ECO:0000313" key="6">
    <source>
        <dbReference type="Proteomes" id="UP000822688"/>
    </source>
</evidence>
<keyword evidence="1" id="KW-0808">Transferase</keyword>
<dbReference type="EMBL" id="CM026428">
    <property type="protein sequence ID" value="KAG0567638.1"/>
    <property type="molecule type" value="Genomic_DNA"/>
</dbReference>
<dbReference type="InterPro" id="IPR029056">
    <property type="entry name" value="Ribokinase-like"/>
</dbReference>
<dbReference type="PANTHER" id="PTHR42909:SF1">
    <property type="entry name" value="CARBOHYDRATE KINASE PFKB DOMAIN-CONTAINING PROTEIN"/>
    <property type="match status" value="1"/>
</dbReference>
<dbReference type="InterPro" id="IPR011611">
    <property type="entry name" value="PfkB_dom"/>
</dbReference>
<dbReference type="Pfam" id="PF00294">
    <property type="entry name" value="PfkB"/>
    <property type="match status" value="1"/>
</dbReference>
<dbReference type="PANTHER" id="PTHR42909">
    <property type="entry name" value="ZGC:136858"/>
    <property type="match status" value="1"/>
</dbReference>
<dbReference type="CDD" id="cd01941">
    <property type="entry name" value="YeiC_kinase_like"/>
    <property type="match status" value="1"/>
</dbReference>
<accession>A0A8T0HB76</accession>
<evidence type="ECO:0000256" key="2">
    <source>
        <dbReference type="ARBA" id="ARBA00022723"/>
    </source>
</evidence>
<dbReference type="PROSITE" id="PS00583">
    <property type="entry name" value="PFKB_KINASES_1"/>
    <property type="match status" value="1"/>
</dbReference>
<dbReference type="Gene3D" id="3.40.1190.20">
    <property type="match status" value="1"/>
</dbReference>
<organism evidence="5 6">
    <name type="scientific">Ceratodon purpureus</name>
    <name type="common">Fire moss</name>
    <name type="synonym">Dicranum purpureum</name>
    <dbReference type="NCBI Taxonomy" id="3225"/>
    <lineage>
        <taxon>Eukaryota</taxon>
        <taxon>Viridiplantae</taxon>
        <taxon>Streptophyta</taxon>
        <taxon>Embryophyta</taxon>
        <taxon>Bryophyta</taxon>
        <taxon>Bryophytina</taxon>
        <taxon>Bryopsida</taxon>
        <taxon>Dicranidae</taxon>
        <taxon>Pseudoditrichales</taxon>
        <taxon>Ditrichaceae</taxon>
        <taxon>Ceratodon</taxon>
    </lineage>
</organism>
<feature type="domain" description="Carbohydrate kinase PfkB" evidence="4">
    <location>
        <begin position="41"/>
        <end position="377"/>
    </location>
</feature>
<dbReference type="InterPro" id="IPR002173">
    <property type="entry name" value="Carboh/pur_kinase_PfkB_CS"/>
</dbReference>
<reference evidence="5" key="1">
    <citation type="submission" date="2020-06" db="EMBL/GenBank/DDBJ databases">
        <title>WGS assembly of Ceratodon purpureus strain R40.</title>
        <authorList>
            <person name="Carey S.B."/>
            <person name="Jenkins J."/>
            <person name="Shu S."/>
            <person name="Lovell J.T."/>
            <person name="Sreedasyam A."/>
            <person name="Maumus F."/>
            <person name="Tiley G.P."/>
            <person name="Fernandez-Pozo N."/>
            <person name="Barry K."/>
            <person name="Chen C."/>
            <person name="Wang M."/>
            <person name="Lipzen A."/>
            <person name="Daum C."/>
            <person name="Saski C.A."/>
            <person name="Payton A.C."/>
            <person name="Mcbreen J.C."/>
            <person name="Conrad R.E."/>
            <person name="Kollar L.M."/>
            <person name="Olsson S."/>
            <person name="Huttunen S."/>
            <person name="Landis J.B."/>
            <person name="Wickett N.J."/>
            <person name="Johnson M.G."/>
            <person name="Rensing S.A."/>
            <person name="Grimwood J."/>
            <person name="Schmutz J."/>
            <person name="Mcdaniel S.F."/>
        </authorList>
    </citation>
    <scope>NUCLEOTIDE SEQUENCE</scope>
    <source>
        <strain evidence="5">R40</strain>
    </source>
</reference>
<dbReference type="AlphaFoldDB" id="A0A8T0HB76"/>
<keyword evidence="2" id="KW-0479">Metal-binding</keyword>
<dbReference type="GO" id="GO:0016301">
    <property type="term" value="F:kinase activity"/>
    <property type="evidence" value="ECO:0007669"/>
    <property type="project" value="UniProtKB-KW"/>
</dbReference>
<dbReference type="GO" id="GO:0016798">
    <property type="term" value="F:hydrolase activity, acting on glycosyl bonds"/>
    <property type="evidence" value="ECO:0007669"/>
    <property type="project" value="TreeGrafter"/>
</dbReference>
<protein>
    <recommendedName>
        <fullName evidence="4">Carbohydrate kinase PfkB domain-containing protein</fullName>
    </recommendedName>
</protein>